<dbReference type="AlphaFoldDB" id="A0A1D1ZP07"/>
<dbReference type="SUPFAM" id="SSF55681">
    <property type="entry name" value="Class II aaRS and biotin synthetases"/>
    <property type="match status" value="1"/>
</dbReference>
<dbReference type="InterPro" id="IPR004143">
    <property type="entry name" value="BPL_LPL_catalytic"/>
</dbReference>
<gene>
    <name evidence="2" type="ORF">g.6732</name>
</gene>
<dbReference type="Gene3D" id="3.30.930.10">
    <property type="entry name" value="Bira Bifunctional Protein, Domain 2"/>
    <property type="match status" value="1"/>
</dbReference>
<reference evidence="2" key="1">
    <citation type="submission" date="2015-08" db="EMBL/GenBank/DDBJ databases">
        <authorList>
            <person name="Babu N.S."/>
            <person name="Beckwith C.J."/>
            <person name="Beseler K.G."/>
            <person name="Brison A."/>
            <person name="Carone J.V."/>
            <person name="Caskin T.P."/>
            <person name="Diamond M."/>
            <person name="Durham M.E."/>
            <person name="Foxe J.M."/>
            <person name="Go M."/>
            <person name="Henderson B.A."/>
            <person name="Jones I.B."/>
            <person name="McGettigan J.A."/>
            <person name="Micheletti S.J."/>
            <person name="Nasrallah M.E."/>
            <person name="Ortiz D."/>
            <person name="Piller C.R."/>
            <person name="Privatt S.R."/>
            <person name="Schneider S.L."/>
            <person name="Sharp S."/>
            <person name="Smith T.C."/>
            <person name="Stanton J.D."/>
            <person name="Ullery H.E."/>
            <person name="Wilson R.J."/>
            <person name="Serrano M.G."/>
            <person name="Buck G."/>
            <person name="Lee V."/>
            <person name="Wang Y."/>
            <person name="Carvalho R."/>
            <person name="Voegtly L."/>
            <person name="Shi R."/>
            <person name="Duckworth R."/>
            <person name="Johnson A."/>
            <person name="Loviza R."/>
            <person name="Walstead R."/>
            <person name="Shah Z."/>
            <person name="Kiflezghi M."/>
            <person name="Wade K."/>
            <person name="Ball S.L."/>
            <person name="Bradley K.W."/>
            <person name="Asai D.J."/>
            <person name="Bowman C.A."/>
            <person name="Russell D.A."/>
            <person name="Pope W.H."/>
            <person name="Jacobs-Sera D."/>
            <person name="Hendrix R.W."/>
            <person name="Hatfull G.F."/>
        </authorList>
    </citation>
    <scope>NUCLEOTIDE SEQUENCE</scope>
</reference>
<protein>
    <recommendedName>
        <fullName evidence="1">BPL/LPL catalytic domain-containing protein</fullName>
    </recommendedName>
</protein>
<dbReference type="PANTHER" id="PTHR43506">
    <property type="entry name" value="BIOTIN/LIPOATE A/B PROTEIN LIGASE FAMILY"/>
    <property type="match status" value="1"/>
</dbReference>
<dbReference type="EMBL" id="GDKF01009908">
    <property type="protein sequence ID" value="JAT68714.1"/>
    <property type="molecule type" value="Transcribed_RNA"/>
</dbReference>
<dbReference type="PANTHER" id="PTHR43506:SF1">
    <property type="entry name" value="BPL_LPL CATALYTIC DOMAIN-CONTAINING PROTEIN"/>
    <property type="match status" value="1"/>
</dbReference>
<sequence length="246" mass="27552">MTAPQTPPSCWESRGARCSRGLSWVVEGPEWLGRLGGRGPPQQGMAPREDSLHSFHCRKPEVMVHEVAARKAGVTLIRRFTGGGTVVVDSDTLFTGLIMGVDEVPGLEPFPRPIMKWTEDLFKPVFGKYGDFALREHDYVFKDVKFGGNAQAISKRRFVHHTSLLWRFDPDRMALLQHPARTPEYRQGRPHHRFITPLQDHVPSRPHLLDQLTASLGSAGFALQEASLVEAEEALARNKICGTRVL</sequence>
<proteinExistence type="predicted"/>
<dbReference type="InterPro" id="IPR045864">
    <property type="entry name" value="aa-tRNA-synth_II/BPL/LPL"/>
</dbReference>
<accession>A0A1D1ZP07</accession>
<dbReference type="Pfam" id="PF21948">
    <property type="entry name" value="LplA-B_cat"/>
    <property type="match status" value="1"/>
</dbReference>
<evidence type="ECO:0000259" key="1">
    <source>
        <dbReference type="Pfam" id="PF21948"/>
    </source>
</evidence>
<evidence type="ECO:0000313" key="2">
    <source>
        <dbReference type="EMBL" id="JAT68714.1"/>
    </source>
</evidence>
<name>A0A1D1ZP07_AUXPR</name>
<dbReference type="InterPro" id="IPR053264">
    <property type="entry name" value="Lipoate-ligase_2_inactive"/>
</dbReference>
<feature type="domain" description="BPL/LPL catalytic" evidence="1">
    <location>
        <begin position="60"/>
        <end position="204"/>
    </location>
</feature>
<organism evidence="2">
    <name type="scientific">Auxenochlorella protothecoides</name>
    <name type="common">Green microalga</name>
    <name type="synonym">Chlorella protothecoides</name>
    <dbReference type="NCBI Taxonomy" id="3075"/>
    <lineage>
        <taxon>Eukaryota</taxon>
        <taxon>Viridiplantae</taxon>
        <taxon>Chlorophyta</taxon>
        <taxon>core chlorophytes</taxon>
        <taxon>Trebouxiophyceae</taxon>
        <taxon>Chlorellales</taxon>
        <taxon>Chlorellaceae</taxon>
        <taxon>Auxenochlorella</taxon>
    </lineage>
</organism>